<dbReference type="PANTHER" id="PTHR30069">
    <property type="entry name" value="TONB-DEPENDENT OUTER MEMBRANE RECEPTOR"/>
    <property type="match status" value="1"/>
</dbReference>
<dbReference type="Pfam" id="PF00593">
    <property type="entry name" value="TonB_dep_Rec_b-barrel"/>
    <property type="match status" value="1"/>
</dbReference>
<keyword evidence="6" id="KW-0406">Ion transport</keyword>
<dbReference type="STRING" id="1628148.BI198_14035"/>
<keyword evidence="2 10" id="KW-0813">Transport</keyword>
<dbReference type="InterPro" id="IPR000531">
    <property type="entry name" value="Beta-barrel_TonB"/>
</dbReference>
<evidence type="ECO:0000256" key="5">
    <source>
        <dbReference type="ARBA" id="ARBA00022729"/>
    </source>
</evidence>
<sequence>MKHAVPTKLSLLIGLTLAAQANADLADVAYTPDGIERIVVTASGFEQKLTEAPASISVITQEEIRQSSFTSLLDAVKYQEGVDIGTTRDKTGQGSVSMRGLTGEYTLLLIDGRRQNNHGDIYPNNFGGNAFNHVPPLASIDRIEVIRGPASTLYGADALGGVINIITKKHTAGWSGEVSMGRSVQSDDEFGDDFTTEISVMGPLIDNVLSLGLRGSLYDQQASSPTFAPAIDPNGNVIVRELGFGSGGRTVDNNDKHVGFSLSWTPADNQRLKFDYDSSNQVYDNTPSYDIENDSIIYPLGTKDSIEALWQDSRGKVNPRTGYAADQEFDRNWWSLAHDAQWGFGSSMIALSYVDTANNGRTIPLSVAERLLLQEMYDGTGEYAGLTEEARRNLAEETFLPRPARPLESKQYTLDARLDIPLEAAGYHNFVVGGQLIHGELIDGVFGLETGTTGKKQRQKMYSLYVEDNWMMNEDFTLTAGVRYDNHDTFGSQVSPRLYAVYSINADWTLKGGVSTGYKTPNTTDLYDGITGFGGQGTSPFAGNPELQPETSVNSEIALYWNAADSGHNFNITYFKTRFDDKIASGDTIQSCTQTQGVRPCVNLGEYDQLGYQTYSQKINIDEVDIQGVEIAGRYQFTPKLSLQGNYTWTDSEQKSGAQAGQPLTNTAEHMANIRAYWAMTDTLTVYLQGELRSDRYRGYDSIINKALYYKNYSLLNLGASYEHSEFIRFDFRINNLLDRDFTSYSTTYTDLNNDGEYDYVTGRGAVSEVLFTDDYNVKDKSRNLWIGMTVSF</sequence>
<keyword evidence="15" id="KW-0675">Receptor</keyword>
<keyword evidence="7 11" id="KW-0798">TonB box</keyword>
<keyword evidence="8 10" id="KW-0472">Membrane</keyword>
<feature type="domain" description="TonB-dependent receptor-like beta-barrel" evidence="13">
    <location>
        <begin position="267"/>
        <end position="737"/>
    </location>
</feature>
<dbReference type="Pfam" id="PF07715">
    <property type="entry name" value="Plug"/>
    <property type="match status" value="1"/>
</dbReference>
<protein>
    <submittedName>
        <fullName evidence="15">TonB-dependent receptor</fullName>
    </submittedName>
</protein>
<dbReference type="OrthoDB" id="9815954at2"/>
<dbReference type="Proteomes" id="UP000242258">
    <property type="component" value="Unassembled WGS sequence"/>
</dbReference>
<keyword evidence="16" id="KW-1185">Reference proteome</keyword>
<evidence type="ECO:0000256" key="1">
    <source>
        <dbReference type="ARBA" id="ARBA00004571"/>
    </source>
</evidence>
<dbReference type="InterPro" id="IPR037066">
    <property type="entry name" value="Plug_dom_sf"/>
</dbReference>
<keyword evidence="4 10" id="KW-0812">Transmembrane</keyword>
<feature type="signal peptide" evidence="12">
    <location>
        <begin position="1"/>
        <end position="21"/>
    </location>
</feature>
<evidence type="ECO:0000256" key="2">
    <source>
        <dbReference type="ARBA" id="ARBA00022448"/>
    </source>
</evidence>
<comment type="subcellular location">
    <subcellularLocation>
        <location evidence="1 10">Cell outer membrane</location>
        <topology evidence="1 10">Multi-pass membrane protein</topology>
    </subcellularLocation>
</comment>
<dbReference type="RefSeq" id="WP_070050112.1">
    <property type="nucleotide sequence ID" value="NZ_CBCSDO010000002.1"/>
</dbReference>
<evidence type="ECO:0000256" key="9">
    <source>
        <dbReference type="ARBA" id="ARBA00023237"/>
    </source>
</evidence>
<evidence type="ECO:0000256" key="4">
    <source>
        <dbReference type="ARBA" id="ARBA00022692"/>
    </source>
</evidence>
<evidence type="ECO:0000256" key="8">
    <source>
        <dbReference type="ARBA" id="ARBA00023136"/>
    </source>
</evidence>
<evidence type="ECO:0000256" key="6">
    <source>
        <dbReference type="ARBA" id="ARBA00023065"/>
    </source>
</evidence>
<evidence type="ECO:0000256" key="10">
    <source>
        <dbReference type="PROSITE-ProRule" id="PRU01360"/>
    </source>
</evidence>
<organism evidence="15 16">
    <name type="scientific">Rheinheimera salexigens</name>
    <dbReference type="NCBI Taxonomy" id="1628148"/>
    <lineage>
        <taxon>Bacteria</taxon>
        <taxon>Pseudomonadati</taxon>
        <taxon>Pseudomonadota</taxon>
        <taxon>Gammaproteobacteria</taxon>
        <taxon>Chromatiales</taxon>
        <taxon>Chromatiaceae</taxon>
        <taxon>Rheinheimera</taxon>
    </lineage>
</organism>
<evidence type="ECO:0000259" key="13">
    <source>
        <dbReference type="Pfam" id="PF00593"/>
    </source>
</evidence>
<reference evidence="16" key="1">
    <citation type="submission" date="2016-09" db="EMBL/GenBank/DDBJ databases">
        <authorList>
            <person name="Wan X."/>
            <person name="Hou S."/>
        </authorList>
    </citation>
    <scope>NUCLEOTIDE SEQUENCE [LARGE SCALE GENOMIC DNA]</scope>
    <source>
        <strain evidence="16">KH87</strain>
    </source>
</reference>
<dbReference type="InterPro" id="IPR039426">
    <property type="entry name" value="TonB-dep_rcpt-like"/>
</dbReference>
<dbReference type="GO" id="GO:0044718">
    <property type="term" value="P:siderophore transmembrane transport"/>
    <property type="evidence" value="ECO:0007669"/>
    <property type="project" value="TreeGrafter"/>
</dbReference>
<dbReference type="GO" id="GO:0009279">
    <property type="term" value="C:cell outer membrane"/>
    <property type="evidence" value="ECO:0007669"/>
    <property type="project" value="UniProtKB-SubCell"/>
</dbReference>
<proteinExistence type="inferred from homology"/>
<evidence type="ECO:0000313" key="15">
    <source>
        <dbReference type="EMBL" id="OEY70558.1"/>
    </source>
</evidence>
<dbReference type="InterPro" id="IPR012910">
    <property type="entry name" value="Plug_dom"/>
</dbReference>
<keyword evidence="9 10" id="KW-0998">Cell outer membrane</keyword>
<dbReference type="SUPFAM" id="SSF56935">
    <property type="entry name" value="Porins"/>
    <property type="match status" value="1"/>
</dbReference>
<evidence type="ECO:0000256" key="3">
    <source>
        <dbReference type="ARBA" id="ARBA00022452"/>
    </source>
</evidence>
<dbReference type="AlphaFoldDB" id="A0A1E7Q966"/>
<evidence type="ECO:0000256" key="11">
    <source>
        <dbReference type="RuleBase" id="RU003357"/>
    </source>
</evidence>
<comment type="similarity">
    <text evidence="10 11">Belongs to the TonB-dependent receptor family.</text>
</comment>
<keyword evidence="3 10" id="KW-1134">Transmembrane beta strand</keyword>
<dbReference type="CDD" id="cd01347">
    <property type="entry name" value="ligand_gated_channel"/>
    <property type="match status" value="1"/>
</dbReference>
<dbReference type="Gene3D" id="2.170.130.10">
    <property type="entry name" value="TonB-dependent receptor, plug domain"/>
    <property type="match status" value="1"/>
</dbReference>
<evidence type="ECO:0000259" key="14">
    <source>
        <dbReference type="Pfam" id="PF07715"/>
    </source>
</evidence>
<feature type="domain" description="TonB-dependent receptor plug" evidence="14">
    <location>
        <begin position="49"/>
        <end position="162"/>
    </location>
</feature>
<name>A0A1E7Q966_9GAMM</name>
<evidence type="ECO:0000256" key="7">
    <source>
        <dbReference type="ARBA" id="ARBA00023077"/>
    </source>
</evidence>
<dbReference type="PANTHER" id="PTHR30069:SF53">
    <property type="entry name" value="COLICIN I RECEPTOR-RELATED"/>
    <property type="match status" value="1"/>
</dbReference>
<feature type="chain" id="PRO_5009200522" evidence="12">
    <location>
        <begin position="22"/>
        <end position="793"/>
    </location>
</feature>
<dbReference type="InterPro" id="IPR036942">
    <property type="entry name" value="Beta-barrel_TonB_sf"/>
</dbReference>
<accession>A0A1E7Q966</accession>
<dbReference type="Gene3D" id="2.40.170.20">
    <property type="entry name" value="TonB-dependent receptor, beta-barrel domain"/>
    <property type="match status" value="1"/>
</dbReference>
<dbReference type="PROSITE" id="PS52016">
    <property type="entry name" value="TONB_DEPENDENT_REC_3"/>
    <property type="match status" value="1"/>
</dbReference>
<gene>
    <name evidence="15" type="ORF">BI198_14035</name>
</gene>
<comment type="caution">
    <text evidence="15">The sequence shown here is derived from an EMBL/GenBank/DDBJ whole genome shotgun (WGS) entry which is preliminary data.</text>
</comment>
<keyword evidence="5 12" id="KW-0732">Signal</keyword>
<evidence type="ECO:0000313" key="16">
    <source>
        <dbReference type="Proteomes" id="UP000242258"/>
    </source>
</evidence>
<dbReference type="GO" id="GO:0015344">
    <property type="term" value="F:siderophore uptake transmembrane transporter activity"/>
    <property type="evidence" value="ECO:0007669"/>
    <property type="project" value="TreeGrafter"/>
</dbReference>
<dbReference type="EMBL" id="MKEK01000001">
    <property type="protein sequence ID" value="OEY70558.1"/>
    <property type="molecule type" value="Genomic_DNA"/>
</dbReference>
<evidence type="ECO:0000256" key="12">
    <source>
        <dbReference type="SAM" id="SignalP"/>
    </source>
</evidence>